<reference evidence="2" key="1">
    <citation type="journal article" date="2019" name="Sci. Rep.">
        <title>Draft genome of Tanacetum cinerariifolium, the natural source of mosquito coil.</title>
        <authorList>
            <person name="Yamashiro T."/>
            <person name="Shiraishi A."/>
            <person name="Satake H."/>
            <person name="Nakayama K."/>
        </authorList>
    </citation>
    <scope>NUCLEOTIDE SEQUENCE</scope>
</reference>
<organism evidence="2">
    <name type="scientific">Tanacetum cinerariifolium</name>
    <name type="common">Dalmatian daisy</name>
    <name type="synonym">Chrysanthemum cinerariifolium</name>
    <dbReference type="NCBI Taxonomy" id="118510"/>
    <lineage>
        <taxon>Eukaryota</taxon>
        <taxon>Viridiplantae</taxon>
        <taxon>Streptophyta</taxon>
        <taxon>Embryophyta</taxon>
        <taxon>Tracheophyta</taxon>
        <taxon>Spermatophyta</taxon>
        <taxon>Magnoliopsida</taxon>
        <taxon>eudicotyledons</taxon>
        <taxon>Gunneridae</taxon>
        <taxon>Pentapetalae</taxon>
        <taxon>asterids</taxon>
        <taxon>campanulids</taxon>
        <taxon>Asterales</taxon>
        <taxon>Asteraceae</taxon>
        <taxon>Asteroideae</taxon>
        <taxon>Anthemideae</taxon>
        <taxon>Anthemidinae</taxon>
        <taxon>Tanacetum</taxon>
    </lineage>
</organism>
<name>A0A699TFW3_TANCI</name>
<feature type="non-terminal residue" evidence="2">
    <location>
        <position position="1"/>
    </location>
</feature>
<accession>A0A699TFW3</accession>
<dbReference type="EMBL" id="BKCJ011245609">
    <property type="protein sequence ID" value="GFD09445.1"/>
    <property type="molecule type" value="Genomic_DNA"/>
</dbReference>
<evidence type="ECO:0000256" key="1">
    <source>
        <dbReference type="SAM" id="MobiDB-lite"/>
    </source>
</evidence>
<feature type="compositionally biased region" description="Basic and acidic residues" evidence="1">
    <location>
        <begin position="85"/>
        <end position="99"/>
    </location>
</feature>
<protein>
    <submittedName>
        <fullName evidence="2">Uncharacterized protein</fullName>
    </submittedName>
</protein>
<comment type="caution">
    <text evidence="2">The sequence shown here is derived from an EMBL/GenBank/DDBJ whole genome shotgun (WGS) entry which is preliminary data.</text>
</comment>
<evidence type="ECO:0000313" key="2">
    <source>
        <dbReference type="EMBL" id="GFD09445.1"/>
    </source>
</evidence>
<sequence>DQPDRQQHAEDVGEEGREEAILIGQRRVLDPLHPALGIGDVDQHAFDMGLLDGIDPAHPHRVVEPPAGAVEQSVGNIGQEIISDGDDHVPHEQDGERPPHFGNDLPQARGGINDHRLFSADGGSDLTHQPPEGAWQSVARRTISRRRARDRASPATP</sequence>
<feature type="region of interest" description="Disordered" evidence="1">
    <location>
        <begin position="80"/>
        <end position="157"/>
    </location>
</feature>
<dbReference type="AlphaFoldDB" id="A0A699TFW3"/>
<proteinExistence type="predicted"/>
<gene>
    <name evidence="2" type="ORF">Tci_881414</name>
</gene>